<organism evidence="10 11">
    <name type="scientific">Hydrogenoanaerobacterium saccharovorans</name>
    <dbReference type="NCBI Taxonomy" id="474960"/>
    <lineage>
        <taxon>Bacteria</taxon>
        <taxon>Bacillati</taxon>
        <taxon>Bacillota</taxon>
        <taxon>Clostridia</taxon>
        <taxon>Eubacteriales</taxon>
        <taxon>Oscillospiraceae</taxon>
        <taxon>Hydrogenoanaerobacterium</taxon>
    </lineage>
</organism>
<keyword evidence="7" id="KW-0119">Carbohydrate metabolism</keyword>
<dbReference type="EC" id="2.4.1.25" evidence="3"/>
<reference evidence="10 11" key="1">
    <citation type="journal article" date="2021" name="Sci. Rep.">
        <title>The distribution of antibiotic resistance genes in chicken gut microbiota commensals.</title>
        <authorList>
            <person name="Juricova H."/>
            <person name="Matiasovicova J."/>
            <person name="Kubasova T."/>
            <person name="Cejkova D."/>
            <person name="Rychlik I."/>
        </authorList>
    </citation>
    <scope>NUCLEOTIDE SEQUENCE [LARGE SCALE GENOMIC DNA]</scope>
    <source>
        <strain evidence="10 11">An564</strain>
    </source>
</reference>
<accession>A0ABS2GLP2</accession>
<dbReference type="PANTHER" id="PTHR32438">
    <property type="entry name" value="4-ALPHA-GLUCANOTRANSFERASE DPE1, CHLOROPLASTIC/AMYLOPLASTIC"/>
    <property type="match status" value="1"/>
</dbReference>
<keyword evidence="11" id="KW-1185">Reference proteome</keyword>
<evidence type="ECO:0000256" key="9">
    <source>
        <dbReference type="ARBA" id="ARBA00031501"/>
    </source>
</evidence>
<evidence type="ECO:0000256" key="4">
    <source>
        <dbReference type="ARBA" id="ARBA00020295"/>
    </source>
</evidence>
<evidence type="ECO:0000256" key="3">
    <source>
        <dbReference type="ARBA" id="ARBA00012560"/>
    </source>
</evidence>
<dbReference type="InterPro" id="IPR017853">
    <property type="entry name" value="GH"/>
</dbReference>
<evidence type="ECO:0000313" key="10">
    <source>
        <dbReference type="EMBL" id="MBM6922453.1"/>
    </source>
</evidence>
<protein>
    <recommendedName>
        <fullName evidence="4">4-alpha-glucanotransferase</fullName>
        <ecNumber evidence="3">2.4.1.25</ecNumber>
    </recommendedName>
    <alternativeName>
        <fullName evidence="8">Amylomaltase</fullName>
    </alternativeName>
    <alternativeName>
        <fullName evidence="9">Disproportionating enzyme</fullName>
    </alternativeName>
</protein>
<dbReference type="InterPro" id="IPR003385">
    <property type="entry name" value="Glyco_hydro_77"/>
</dbReference>
<evidence type="ECO:0000256" key="8">
    <source>
        <dbReference type="ARBA" id="ARBA00031423"/>
    </source>
</evidence>
<dbReference type="Pfam" id="PF02446">
    <property type="entry name" value="Glyco_hydro_77"/>
    <property type="match status" value="2"/>
</dbReference>
<comment type="catalytic activity">
    <reaction evidence="1">
        <text>Transfers a segment of a (1-&gt;4)-alpha-D-glucan to a new position in an acceptor, which may be glucose or a (1-&gt;4)-alpha-D-glucan.</text>
        <dbReference type="EC" id="2.4.1.25"/>
    </reaction>
</comment>
<evidence type="ECO:0000256" key="5">
    <source>
        <dbReference type="ARBA" id="ARBA00022676"/>
    </source>
</evidence>
<comment type="similarity">
    <text evidence="2">Belongs to the disproportionating enzyme family.</text>
</comment>
<dbReference type="PANTHER" id="PTHR32438:SF5">
    <property type="entry name" value="4-ALPHA-GLUCANOTRANSFERASE DPE1, CHLOROPLASTIC_AMYLOPLASTIC"/>
    <property type="match status" value="1"/>
</dbReference>
<sequence>MRTSGVVMPIFSLPSDFGIGTLGRDACDFIDFLASADVHVWEIMPICHTDSSFSPHNALCARAGNPLLIDLQPFVDQGVFSSRELSRMDWGRDRAKISYSKVAAAKYKALEMVFDALGSLPDSSFDRFREDNQDWLEDYALFAAIYEQFQYLPLPLWGDGVARRSHAELDRLRIRLDRRIRFYEYLQYLFYGQWGQLRRYAAQKGVRLMGSMTFELPETSVELWTDPAANDVSFRDAFADRWKQRLAWSRRLYDITKVYRRVDGEEVFAFYEPTWVTADDFCETLLQIGRASAGDLAAAGRYTHAFQKGFGERAAARHLPHWYDRTAIAYVGTCSDDTIRGWIKTLDKATAQDVNEYIGTALPRDQAWSVLRTMWLSQAAIVLSPVQDFLELGSSSRLSGFENPADNWTWRLRRGSLTNRLAQRIARMNRLFDRGGRQ</sequence>
<dbReference type="Gene3D" id="3.20.20.80">
    <property type="entry name" value="Glycosidases"/>
    <property type="match status" value="2"/>
</dbReference>
<dbReference type="EMBL" id="JACSNR010000001">
    <property type="protein sequence ID" value="MBM6922453.1"/>
    <property type="molecule type" value="Genomic_DNA"/>
</dbReference>
<dbReference type="SUPFAM" id="SSF51445">
    <property type="entry name" value="(Trans)glycosidases"/>
    <property type="match status" value="1"/>
</dbReference>
<proteinExistence type="inferred from homology"/>
<dbReference type="Proteomes" id="UP000724149">
    <property type="component" value="Unassembled WGS sequence"/>
</dbReference>
<evidence type="ECO:0000256" key="6">
    <source>
        <dbReference type="ARBA" id="ARBA00022679"/>
    </source>
</evidence>
<comment type="caution">
    <text evidence="10">The sequence shown here is derived from an EMBL/GenBank/DDBJ whole genome shotgun (WGS) entry which is preliminary data.</text>
</comment>
<evidence type="ECO:0000313" key="11">
    <source>
        <dbReference type="Proteomes" id="UP000724149"/>
    </source>
</evidence>
<keyword evidence="5" id="KW-0328">Glycosyltransferase</keyword>
<dbReference type="RefSeq" id="WP_204719401.1">
    <property type="nucleotide sequence ID" value="NZ_JACSNR010000001.1"/>
</dbReference>
<evidence type="ECO:0000256" key="1">
    <source>
        <dbReference type="ARBA" id="ARBA00000439"/>
    </source>
</evidence>
<name>A0ABS2GLP2_9FIRM</name>
<gene>
    <name evidence="10" type="ORF">H9X81_01920</name>
</gene>
<evidence type="ECO:0000256" key="2">
    <source>
        <dbReference type="ARBA" id="ARBA00005684"/>
    </source>
</evidence>
<keyword evidence="6" id="KW-0808">Transferase</keyword>
<evidence type="ECO:0000256" key="7">
    <source>
        <dbReference type="ARBA" id="ARBA00023277"/>
    </source>
</evidence>